<comment type="caution">
    <text evidence="7">The sequence shown here is derived from an EMBL/GenBank/DDBJ whole genome shotgun (WGS) entry which is preliminary data.</text>
</comment>
<dbReference type="Gene3D" id="3.40.50.10490">
    <property type="entry name" value="Glucose-6-phosphate isomerase like protein, domain 1"/>
    <property type="match status" value="1"/>
</dbReference>
<protein>
    <submittedName>
        <fullName evidence="7">MurR/RpiR family transcriptional regulator</fullName>
    </submittedName>
    <submittedName>
        <fullName evidence="6">SIS domain-containing protein</fullName>
    </submittedName>
</protein>
<dbReference type="InterPro" id="IPR009057">
    <property type="entry name" value="Homeodomain-like_sf"/>
</dbReference>
<feature type="domain" description="HTH rpiR-type" evidence="4">
    <location>
        <begin position="1"/>
        <end position="69"/>
    </location>
</feature>
<reference evidence="7" key="4">
    <citation type="submission" date="2020-11" db="EMBL/GenBank/DDBJ databases">
        <title>Antibiotic susceptibility profiles of Pediococcus pentosaceus from various origins and their implications for the safety assessment of strains with food-technology applications.</title>
        <authorList>
            <person name="Shani N."/>
            <person name="Oberhaensli S."/>
            <person name="Arias E."/>
        </authorList>
    </citation>
    <scope>NUCLEOTIDE SEQUENCE</scope>
    <source>
        <strain evidence="7">FAM 19164</strain>
    </source>
</reference>
<dbReference type="InterPro" id="IPR046348">
    <property type="entry name" value="SIS_dom_sf"/>
</dbReference>
<evidence type="ECO:0000313" key="8">
    <source>
        <dbReference type="Proteomes" id="UP000472573"/>
    </source>
</evidence>
<reference evidence="6 8" key="1">
    <citation type="submission" date="2019-10" db="EMBL/GenBank/DDBJ databases">
        <authorList>
            <person name="Irmler S."/>
            <person name="Berthoud H."/>
            <person name="Roetschi A."/>
            <person name="Arias E."/>
            <person name="Shani N."/>
            <person name="Wuethrich D."/>
            <person name="Bruggmann R."/>
        </authorList>
    </citation>
    <scope>NUCLEOTIDE SEQUENCE [LARGE SCALE GENOMIC DNA]</scope>
    <source>
        <strain evidence="6 8">FAM13073</strain>
    </source>
</reference>
<dbReference type="GO" id="GO:0003677">
    <property type="term" value="F:DNA binding"/>
    <property type="evidence" value="ECO:0007669"/>
    <property type="project" value="UniProtKB-KW"/>
</dbReference>
<reference evidence="8" key="3">
    <citation type="submission" date="2020-03" db="EMBL/GenBank/DDBJ databases">
        <title>SpeciesPrimer: A bioinformatics pipeline dedicated to the design of qPCR primers for the quantification of bacterial species.</title>
        <authorList>
            <person name="Dreier M."/>
            <person name="Berthoud H."/>
            <person name="Shani N."/>
            <person name="Wechsler D."/>
            <person name="Junier P."/>
        </authorList>
    </citation>
    <scope>NUCLEOTIDE SEQUENCE [LARGE SCALE GENOMIC DNA]</scope>
    <source>
        <strain evidence="8">FAM13073</strain>
    </source>
</reference>
<proteinExistence type="predicted"/>
<keyword evidence="1" id="KW-0805">Transcription regulation</keyword>
<keyword evidence="8" id="KW-1185">Reference proteome</keyword>
<dbReference type="Gene3D" id="1.10.10.10">
    <property type="entry name" value="Winged helix-like DNA-binding domain superfamily/Winged helix DNA-binding domain"/>
    <property type="match status" value="1"/>
</dbReference>
<feature type="domain" description="SIS" evidence="5">
    <location>
        <begin position="107"/>
        <end position="248"/>
    </location>
</feature>
<evidence type="ECO:0000313" key="7">
    <source>
        <dbReference type="EMBL" id="MBF7127955.1"/>
    </source>
</evidence>
<accession>A0A6L4ZZM5</accession>
<dbReference type="InterPro" id="IPR035472">
    <property type="entry name" value="RpiR-like_SIS"/>
</dbReference>
<dbReference type="Proteomes" id="UP000472573">
    <property type="component" value="Unassembled WGS sequence"/>
</dbReference>
<dbReference type="SUPFAM" id="SSF46689">
    <property type="entry name" value="Homeodomain-like"/>
    <property type="match status" value="1"/>
</dbReference>
<organism evidence="7 9">
    <name type="scientific">Pediococcus pentosaceus</name>
    <dbReference type="NCBI Taxonomy" id="1255"/>
    <lineage>
        <taxon>Bacteria</taxon>
        <taxon>Bacillati</taxon>
        <taxon>Bacillota</taxon>
        <taxon>Bacilli</taxon>
        <taxon>Lactobacillales</taxon>
        <taxon>Lactobacillaceae</taxon>
        <taxon>Pediococcus</taxon>
    </lineage>
</organism>
<dbReference type="GO" id="GO:1901135">
    <property type="term" value="P:carbohydrate derivative metabolic process"/>
    <property type="evidence" value="ECO:0007669"/>
    <property type="project" value="InterPro"/>
</dbReference>
<dbReference type="InterPro" id="IPR001347">
    <property type="entry name" value="SIS_dom"/>
</dbReference>
<sequence>MTNDNLSSTEQFVWKFIQDNLELVPFLSIVELSERANVSTATIIRALRKKGFTGFSDFKHGVAKNNSSKDFTNLERADSDIKSAILKNEHEVTNTIKMINIPDIEQSVQRIKHAKTIYIFARGFSELIAKELLVKLQLLNKNCQLSDDPNIIRTLSADIRPGNLVIIISLNGETPELIEAAKKTSKNKIPIILITTNADSTIGKYSTIELCGFKSETTYFPAFEVHSRLPLQVISRVLLDSYVIRTQK</sequence>
<keyword evidence="2" id="KW-0238">DNA-binding</keyword>
<evidence type="ECO:0000259" key="5">
    <source>
        <dbReference type="PROSITE" id="PS51464"/>
    </source>
</evidence>
<dbReference type="PROSITE" id="PS51464">
    <property type="entry name" value="SIS"/>
    <property type="match status" value="1"/>
</dbReference>
<dbReference type="GO" id="GO:0097367">
    <property type="term" value="F:carbohydrate derivative binding"/>
    <property type="evidence" value="ECO:0007669"/>
    <property type="project" value="InterPro"/>
</dbReference>
<evidence type="ECO:0000256" key="3">
    <source>
        <dbReference type="ARBA" id="ARBA00023163"/>
    </source>
</evidence>
<reference evidence="6" key="2">
    <citation type="submission" date="2019-12" db="EMBL/GenBank/DDBJ databases">
        <title>SpeciesPrimer: A bioinformatics pipeline dedicated to the design of qPCR primers for the quantification of bacterial species.</title>
        <authorList>
            <person name="Dreier M."/>
            <person name="Berthoud H."/>
            <person name="Shani N."/>
            <person name="Wechsler D."/>
            <person name="Junier P."/>
        </authorList>
    </citation>
    <scope>NUCLEOTIDE SEQUENCE</scope>
    <source>
        <strain evidence="6">FAM13073</strain>
    </source>
</reference>
<gene>
    <name evidence="6" type="ORF">GBO79_08710</name>
    <name evidence="7" type="ORF">ITQ97_09105</name>
</gene>
<evidence type="ECO:0000256" key="1">
    <source>
        <dbReference type="ARBA" id="ARBA00023015"/>
    </source>
</evidence>
<dbReference type="InterPro" id="IPR000281">
    <property type="entry name" value="HTH_RpiR"/>
</dbReference>
<dbReference type="PANTHER" id="PTHR30514">
    <property type="entry name" value="GLUCOKINASE"/>
    <property type="match status" value="1"/>
</dbReference>
<dbReference type="PANTHER" id="PTHR30514:SF21">
    <property type="entry name" value="RPIR-FAMILY TRANSCRIPTIONAL REGULATOR"/>
    <property type="match status" value="1"/>
</dbReference>
<dbReference type="SUPFAM" id="SSF53697">
    <property type="entry name" value="SIS domain"/>
    <property type="match status" value="1"/>
</dbReference>
<keyword evidence="3" id="KW-0804">Transcription</keyword>
<dbReference type="AlphaFoldDB" id="A0A6L4ZZM5"/>
<dbReference type="Proteomes" id="UP000743107">
    <property type="component" value="Unassembled WGS sequence"/>
</dbReference>
<dbReference type="InterPro" id="IPR036388">
    <property type="entry name" value="WH-like_DNA-bd_sf"/>
</dbReference>
<dbReference type="Pfam" id="PF01418">
    <property type="entry name" value="HTH_6"/>
    <property type="match status" value="1"/>
</dbReference>
<evidence type="ECO:0000313" key="9">
    <source>
        <dbReference type="Proteomes" id="UP000743107"/>
    </source>
</evidence>
<dbReference type="RefSeq" id="WP_060744080.1">
    <property type="nucleotide sequence ID" value="NZ_CP028259.1"/>
</dbReference>
<evidence type="ECO:0000313" key="6">
    <source>
        <dbReference type="EMBL" id="KAF0412632.1"/>
    </source>
</evidence>
<dbReference type="PROSITE" id="PS51071">
    <property type="entry name" value="HTH_RPIR"/>
    <property type="match status" value="1"/>
</dbReference>
<dbReference type="CDD" id="cd05013">
    <property type="entry name" value="SIS_RpiR"/>
    <property type="match status" value="1"/>
</dbReference>
<evidence type="ECO:0000256" key="2">
    <source>
        <dbReference type="ARBA" id="ARBA00023125"/>
    </source>
</evidence>
<dbReference type="EMBL" id="WENB01000005">
    <property type="protein sequence ID" value="KAF0412632.1"/>
    <property type="molecule type" value="Genomic_DNA"/>
</dbReference>
<dbReference type="Pfam" id="PF01380">
    <property type="entry name" value="SIS"/>
    <property type="match status" value="1"/>
</dbReference>
<dbReference type="InterPro" id="IPR047640">
    <property type="entry name" value="RpiR-like"/>
</dbReference>
<name>A0A6L4ZZM5_PEDPE</name>
<evidence type="ECO:0000259" key="4">
    <source>
        <dbReference type="PROSITE" id="PS51071"/>
    </source>
</evidence>
<dbReference type="EMBL" id="JADOFV010000005">
    <property type="protein sequence ID" value="MBF7127955.1"/>
    <property type="molecule type" value="Genomic_DNA"/>
</dbReference>
<dbReference type="GO" id="GO:0003700">
    <property type="term" value="F:DNA-binding transcription factor activity"/>
    <property type="evidence" value="ECO:0007669"/>
    <property type="project" value="InterPro"/>
</dbReference>